<proteinExistence type="predicted"/>
<evidence type="ECO:0000256" key="7">
    <source>
        <dbReference type="SAM" id="Phobius"/>
    </source>
</evidence>
<dbReference type="OrthoDB" id="272778at2759"/>
<keyword evidence="2 7" id="KW-0812">Transmembrane</keyword>
<keyword evidence="3 7" id="KW-1133">Transmembrane helix</keyword>
<dbReference type="GO" id="GO:0004252">
    <property type="term" value="F:serine-type endopeptidase activity"/>
    <property type="evidence" value="ECO:0007669"/>
    <property type="project" value="TreeGrafter"/>
</dbReference>
<feature type="region of interest" description="Disordered" evidence="6">
    <location>
        <begin position="310"/>
        <end position="333"/>
    </location>
</feature>
<feature type="transmembrane region" description="Helical" evidence="7">
    <location>
        <begin position="156"/>
        <end position="187"/>
    </location>
</feature>
<evidence type="ECO:0000313" key="10">
    <source>
        <dbReference type="EMBL" id="KAG0305359.1"/>
    </source>
</evidence>
<dbReference type="PROSITE" id="PS51140">
    <property type="entry name" value="CUE"/>
    <property type="match status" value="1"/>
</dbReference>
<evidence type="ECO:0000256" key="1">
    <source>
        <dbReference type="ARBA" id="ARBA00004141"/>
    </source>
</evidence>
<dbReference type="GO" id="GO:0016020">
    <property type="term" value="C:membrane"/>
    <property type="evidence" value="ECO:0007669"/>
    <property type="project" value="UniProtKB-SubCell"/>
</dbReference>
<feature type="domain" description="UBA" evidence="8">
    <location>
        <begin position="266"/>
        <end position="308"/>
    </location>
</feature>
<feature type="compositionally biased region" description="Pro residues" evidence="6">
    <location>
        <begin position="320"/>
        <end position="333"/>
    </location>
</feature>
<dbReference type="Pfam" id="PF00627">
    <property type="entry name" value="UBA"/>
    <property type="match status" value="1"/>
</dbReference>
<reference evidence="10" key="1">
    <citation type="journal article" date="2020" name="Fungal Divers.">
        <title>Resolving the Mortierellaceae phylogeny through synthesis of multi-gene phylogenetics and phylogenomics.</title>
        <authorList>
            <person name="Vandepol N."/>
            <person name="Liber J."/>
            <person name="Desiro A."/>
            <person name="Na H."/>
            <person name="Kennedy M."/>
            <person name="Barry K."/>
            <person name="Grigoriev I.V."/>
            <person name="Miller A.N."/>
            <person name="O'Donnell K."/>
            <person name="Stajich J.E."/>
            <person name="Bonito G."/>
        </authorList>
    </citation>
    <scope>NUCLEOTIDE SEQUENCE</scope>
    <source>
        <strain evidence="10">NVP60</strain>
    </source>
</reference>
<organism evidence="10 11">
    <name type="scientific">Linnemannia gamsii</name>
    <dbReference type="NCBI Taxonomy" id="64522"/>
    <lineage>
        <taxon>Eukaryota</taxon>
        <taxon>Fungi</taxon>
        <taxon>Fungi incertae sedis</taxon>
        <taxon>Mucoromycota</taxon>
        <taxon>Mortierellomycotina</taxon>
        <taxon>Mortierellomycetes</taxon>
        <taxon>Mortierellales</taxon>
        <taxon>Mortierellaceae</taxon>
        <taxon>Linnemannia</taxon>
    </lineage>
</organism>
<comment type="caution">
    <text evidence="10">The sequence shown here is derived from an EMBL/GenBank/DDBJ whole genome shotgun (WGS) entry which is preliminary data.</text>
</comment>
<evidence type="ECO:0000313" key="11">
    <source>
        <dbReference type="Proteomes" id="UP000823405"/>
    </source>
</evidence>
<accession>A0A9P6QZ09</accession>
<dbReference type="PANTHER" id="PTHR43066">
    <property type="entry name" value="RHOMBOID-RELATED PROTEIN"/>
    <property type="match status" value="1"/>
</dbReference>
<evidence type="ECO:0000256" key="3">
    <source>
        <dbReference type="ARBA" id="ARBA00022989"/>
    </source>
</evidence>
<feature type="transmembrane region" description="Helical" evidence="7">
    <location>
        <begin position="55"/>
        <end position="78"/>
    </location>
</feature>
<dbReference type="AlphaFoldDB" id="A0A9P6QZ09"/>
<evidence type="ECO:0000256" key="2">
    <source>
        <dbReference type="ARBA" id="ARBA00022692"/>
    </source>
</evidence>
<dbReference type="Proteomes" id="UP000823405">
    <property type="component" value="Unassembled WGS sequence"/>
</dbReference>
<evidence type="ECO:0000256" key="5">
    <source>
        <dbReference type="SAM" id="Coils"/>
    </source>
</evidence>
<name>A0A9P6QZ09_9FUNG</name>
<dbReference type="InterPro" id="IPR015940">
    <property type="entry name" value="UBA"/>
</dbReference>
<evidence type="ECO:0000259" key="9">
    <source>
        <dbReference type="PROSITE" id="PS51140"/>
    </source>
</evidence>
<feature type="transmembrane region" description="Helical" evidence="7">
    <location>
        <begin position="17"/>
        <end position="34"/>
    </location>
</feature>
<dbReference type="PANTHER" id="PTHR43066:SF21">
    <property type="entry name" value="UBIQUITIN-ASSOCIATED DOMAIN-CONTAINING PROTEIN 2"/>
    <property type="match status" value="1"/>
</dbReference>
<dbReference type="PROSITE" id="PS50030">
    <property type="entry name" value="UBA"/>
    <property type="match status" value="1"/>
</dbReference>
<protein>
    <recommendedName>
        <fullName evidence="12">UBA domain-containing protein</fullName>
    </recommendedName>
</protein>
<dbReference type="SUPFAM" id="SSF46934">
    <property type="entry name" value="UBA-like"/>
    <property type="match status" value="1"/>
</dbReference>
<keyword evidence="4 7" id="KW-0472">Membrane</keyword>
<dbReference type="Gene3D" id="1.10.8.10">
    <property type="entry name" value="DNA helicase RuvA subunit, C-terminal domain"/>
    <property type="match status" value="1"/>
</dbReference>
<feature type="transmembrane region" description="Helical" evidence="7">
    <location>
        <begin position="90"/>
        <end position="110"/>
    </location>
</feature>
<keyword evidence="5" id="KW-0175">Coiled coil</keyword>
<evidence type="ECO:0000256" key="6">
    <source>
        <dbReference type="SAM" id="MobiDB-lite"/>
    </source>
</evidence>
<dbReference type="InterPro" id="IPR003892">
    <property type="entry name" value="CUE"/>
</dbReference>
<dbReference type="Gene3D" id="1.20.1540.10">
    <property type="entry name" value="Rhomboid-like"/>
    <property type="match status" value="1"/>
</dbReference>
<comment type="subcellular location">
    <subcellularLocation>
        <location evidence="1">Membrane</location>
        <topology evidence="1">Multi-pass membrane protein</topology>
    </subcellularLocation>
</comment>
<dbReference type="InterPro" id="IPR035952">
    <property type="entry name" value="Rhomboid-like_sf"/>
</dbReference>
<evidence type="ECO:0008006" key="12">
    <source>
        <dbReference type="Google" id="ProtNLM"/>
    </source>
</evidence>
<evidence type="ECO:0000256" key="4">
    <source>
        <dbReference type="ARBA" id="ARBA00023136"/>
    </source>
</evidence>
<keyword evidence="11" id="KW-1185">Reference proteome</keyword>
<gene>
    <name evidence="10" type="ORF">BGZ97_001137</name>
</gene>
<sequence length="333" mass="35774">MLAAGPSGFYNAPTTKGVLLVVGALTLLSSIFQLKTDFHLQLVPHLTTHHQFWRLITSHFAFSSSTEMLFGGLIIYHLRIIERLFGPAKYVAFLFVSAVTCTLLNIAVLVTGSALGLNVLPAGPYGVIFAALYQFYSIIPTMYEFKVFGVAFTDKFFMYALAAQLMLSHMPGSIASAVCGLLAGAIYRSDMAGTRRWRFPESIMRLTVKLLLPIFSSSPAIRSTATTFENRSSSSSRTSDRPAQAMREYLDVLSTGGAPQGATPRAPSESDVSTLQSIFTTATQEQAIQALNATNNNLEAAVQYLLENPAPAPATTNMPAPAPAPAPAPSALP</sequence>
<feature type="transmembrane region" description="Helical" evidence="7">
    <location>
        <begin position="117"/>
        <end position="136"/>
    </location>
</feature>
<feature type="domain" description="CUE" evidence="9">
    <location>
        <begin position="267"/>
        <end position="310"/>
    </location>
</feature>
<evidence type="ECO:0000259" key="8">
    <source>
        <dbReference type="PROSITE" id="PS50030"/>
    </source>
</evidence>
<dbReference type="EMBL" id="JAAAIN010001222">
    <property type="protein sequence ID" value="KAG0305359.1"/>
    <property type="molecule type" value="Genomic_DNA"/>
</dbReference>
<dbReference type="GO" id="GO:0043130">
    <property type="term" value="F:ubiquitin binding"/>
    <property type="evidence" value="ECO:0007669"/>
    <property type="project" value="InterPro"/>
</dbReference>
<dbReference type="SUPFAM" id="SSF144091">
    <property type="entry name" value="Rhomboid-like"/>
    <property type="match status" value="1"/>
</dbReference>
<dbReference type="InterPro" id="IPR009060">
    <property type="entry name" value="UBA-like_sf"/>
</dbReference>
<feature type="coiled-coil region" evidence="5">
    <location>
        <begin position="281"/>
        <end position="308"/>
    </location>
</feature>